<protein>
    <submittedName>
        <fullName evidence="4">AAA family ATPase</fullName>
    </submittedName>
</protein>
<feature type="coiled-coil region" evidence="2">
    <location>
        <begin position="184"/>
        <end position="225"/>
    </location>
</feature>
<feature type="coiled-coil region" evidence="2">
    <location>
        <begin position="425"/>
        <end position="459"/>
    </location>
</feature>
<dbReference type="Pfam" id="PF13476">
    <property type="entry name" value="AAA_23"/>
    <property type="match status" value="1"/>
</dbReference>
<organism evidence="4 5">
    <name type="scientific">Paenibacillus enshidis</name>
    <dbReference type="NCBI Taxonomy" id="1458439"/>
    <lineage>
        <taxon>Bacteria</taxon>
        <taxon>Bacillati</taxon>
        <taxon>Bacillota</taxon>
        <taxon>Bacilli</taxon>
        <taxon>Bacillales</taxon>
        <taxon>Paenibacillaceae</taxon>
        <taxon>Paenibacillus</taxon>
    </lineage>
</organism>
<name>A0ABV5ATR5_9BACL</name>
<evidence type="ECO:0000313" key="5">
    <source>
        <dbReference type="Proteomes" id="UP001580346"/>
    </source>
</evidence>
<keyword evidence="5" id="KW-1185">Reference proteome</keyword>
<feature type="coiled-coil region" evidence="2">
    <location>
        <begin position="872"/>
        <end position="916"/>
    </location>
</feature>
<dbReference type="InterPro" id="IPR038729">
    <property type="entry name" value="Rad50/SbcC_AAA"/>
</dbReference>
<sequence>MIPWEMKISGVRDYPATVLDLSGIMEHILITGPNGSGKSTLTFCMGAVLGSAKVELEGLRSKNIGNDEVWHAQIHLVFANIGEKPIDAARYVQFSLHMEQKPGEPLKRQYWIREGEEVGAWERETRYTTGDGVNHLREYRYQLQHKYVVDPDAFYLIWYQQDVNQFATMRPEERFRIFSEMTRIDNMQRTWESAKERLKEAERARQEAENNQHQHKFDLDRWQRERDRLLTRNQNRLDNLRLFVRTSAMLADRYKGQQQELSGQLEQLDIEYDETNERKSSLALERERLEEDRTGRQNQKQALELKFEAAELQIIGLREDIEVREKEQAELVERLQTLADQIRSIPFNQEAVVEQLGRSSQMLEQSRTEVEMKREELELLQEQLDAQQDTISYLHVRIDQDREEEKRFSEVLQEYKDSAHVQQQLDLLDSRYVQLQDQIRQAHRQLEQLTEEESSLKSDRILSRRQEQSVKLFRRMGIQVYTMQQLLEMDGRASLEQEFVLEAVKYTVFVESRSFNPPNDLIHVELPSIVPERSMERLADLQVQVKENLSDDMYAAALKVMWWLHELLLGVRGIQLRDGILLETGARRGAQEERQWLLHTKGMQIRLQRLQEEKKKLQEQLKAHTSEWELVNQRLTLYRSALPRVQQAEVFFADSAGRELRIRQLAQYTAERKQKKKLRSELDQEISVQREQIAELAQECRQLEKYLDIYKQYEHEREQVERLQLLEHELKELYDKRSRLELEIRELGSAISSLETSIESTKRRLRDKRSAWEDAEAELEQIRRQQSRLTEESEAIQLNQARIDVELKQWHEKLAFMWEEAEAVLSETHDAEAAGPVNDAIPQTEAVLMGERERARVHLQNACNETVNEYAIDNYERTKEAYDRGAEEVQNAKLLMEQLEEQLQELEDKLFNTIRNEVHRVNTKFVMYMDKFGFDGEVSWQHQEGKHGELRYYLYVRARKQGHRGDLEEVSLKGRGNKVGKGVSGGEESLSSLLFALALLKTIESNPGYIILDEFDSALDESRKAKVFELYEQELARKMIILSPKSQNNDYLEHFSKAFVVYHDPTIPQSQVIRIRKSGHA</sequence>
<feature type="coiled-coil region" evidence="2">
    <location>
        <begin position="251"/>
        <end position="320"/>
    </location>
</feature>
<comment type="caution">
    <text evidence="4">The sequence shown here is derived from an EMBL/GenBank/DDBJ whole genome shotgun (WGS) entry which is preliminary data.</text>
</comment>
<evidence type="ECO:0000256" key="1">
    <source>
        <dbReference type="ARBA" id="ARBA00023054"/>
    </source>
</evidence>
<feature type="coiled-coil region" evidence="2">
    <location>
        <begin position="665"/>
        <end position="799"/>
    </location>
</feature>
<dbReference type="PANTHER" id="PTHR45916:SF1">
    <property type="entry name" value="STRUCTURAL MAINTENANCE OF CHROMOSOMES PROTEIN 5"/>
    <property type="match status" value="1"/>
</dbReference>
<dbReference type="RefSeq" id="WP_375355607.1">
    <property type="nucleotide sequence ID" value="NZ_JBHHMI010000009.1"/>
</dbReference>
<evidence type="ECO:0000256" key="2">
    <source>
        <dbReference type="SAM" id="Coils"/>
    </source>
</evidence>
<feature type="domain" description="Rad50/SbcC-type AAA" evidence="3">
    <location>
        <begin position="6"/>
        <end position="212"/>
    </location>
</feature>
<reference evidence="4 5" key="1">
    <citation type="submission" date="2024-09" db="EMBL/GenBank/DDBJ databases">
        <title>Paenibacillus zeirhizospherea sp. nov., isolated from surface of the maize (Zea mays) roots in a horticulture field, Hungary.</title>
        <authorList>
            <person name="Marton D."/>
            <person name="Farkas M."/>
            <person name="Bedics A."/>
            <person name="Toth E."/>
            <person name="Tancsics A."/>
            <person name="Boka K."/>
            <person name="Maroti G."/>
            <person name="Kriszt B."/>
            <person name="Cserhati M."/>
        </authorList>
    </citation>
    <scope>NUCLEOTIDE SEQUENCE [LARGE SCALE GENOMIC DNA]</scope>
    <source>
        <strain evidence="4 5">KCTC 33519</strain>
    </source>
</reference>
<evidence type="ECO:0000313" key="4">
    <source>
        <dbReference type="EMBL" id="MFB5267605.1"/>
    </source>
</evidence>
<dbReference type="Gene3D" id="3.40.50.300">
    <property type="entry name" value="P-loop containing nucleotide triphosphate hydrolases"/>
    <property type="match status" value="2"/>
</dbReference>
<accession>A0ABV5ATR5</accession>
<proteinExistence type="predicted"/>
<feature type="coiled-coil region" evidence="2">
    <location>
        <begin position="600"/>
        <end position="627"/>
    </location>
</feature>
<gene>
    <name evidence="4" type="ORF">ACE41H_12550</name>
</gene>
<dbReference type="InterPro" id="IPR027417">
    <property type="entry name" value="P-loop_NTPase"/>
</dbReference>
<feature type="coiled-coil region" evidence="2">
    <location>
        <begin position="363"/>
        <end position="390"/>
    </location>
</feature>
<dbReference type="EMBL" id="JBHHMI010000009">
    <property type="protein sequence ID" value="MFB5267605.1"/>
    <property type="molecule type" value="Genomic_DNA"/>
</dbReference>
<dbReference type="SUPFAM" id="SSF52540">
    <property type="entry name" value="P-loop containing nucleoside triphosphate hydrolases"/>
    <property type="match status" value="1"/>
</dbReference>
<dbReference type="Proteomes" id="UP001580346">
    <property type="component" value="Unassembled WGS sequence"/>
</dbReference>
<evidence type="ECO:0000259" key="3">
    <source>
        <dbReference type="Pfam" id="PF13476"/>
    </source>
</evidence>
<dbReference type="PANTHER" id="PTHR45916">
    <property type="entry name" value="STRUCTURAL MAINTENANCE OF CHROMOSOMES PROTEIN 5"/>
    <property type="match status" value="1"/>
</dbReference>
<keyword evidence="1 2" id="KW-0175">Coiled coil</keyword>